<dbReference type="InterPro" id="IPR036236">
    <property type="entry name" value="Znf_C2H2_sf"/>
</dbReference>
<dbReference type="SUPFAM" id="SSF57667">
    <property type="entry name" value="beta-beta-alpha zinc fingers"/>
    <property type="match status" value="1"/>
</dbReference>
<organism evidence="6 7">
    <name type="scientific">Cercospora beticola</name>
    <name type="common">Sugarbeet leaf spot fungus</name>
    <dbReference type="NCBI Taxonomy" id="122368"/>
    <lineage>
        <taxon>Eukaryota</taxon>
        <taxon>Fungi</taxon>
        <taxon>Dikarya</taxon>
        <taxon>Ascomycota</taxon>
        <taxon>Pezizomycotina</taxon>
        <taxon>Dothideomycetes</taxon>
        <taxon>Dothideomycetidae</taxon>
        <taxon>Mycosphaerellales</taxon>
        <taxon>Mycosphaerellaceae</taxon>
        <taxon>Cercospora</taxon>
    </lineage>
</organism>
<dbReference type="PROSITE" id="PS50157">
    <property type="entry name" value="ZINC_FINGER_C2H2_2"/>
    <property type="match status" value="2"/>
</dbReference>
<dbReference type="InterPro" id="IPR013087">
    <property type="entry name" value="Znf_C2H2_type"/>
</dbReference>
<dbReference type="EMBL" id="CP134187">
    <property type="protein sequence ID" value="WPB02144.1"/>
    <property type="molecule type" value="Genomic_DNA"/>
</dbReference>
<evidence type="ECO:0000256" key="2">
    <source>
        <dbReference type="ARBA" id="ARBA00022771"/>
    </source>
</evidence>
<sequence>MIVEIVPFKYPTRAAGFSSGNGRLLRQPQPVDVHEDLQDSMCQTIENSNAYLVFFTGNLPHNSYISNTRRARRQFLYLCEDDARAGTGPCIEIRFDRNEVHSLLTPLPNVYRMMKDGLEITAALSADVRRNFMYSLLGRQRPAIGFEDLTLTHLIGLTGEVQIQKYFGVYEDRAYVCDVCGQPFHKRKDLNGHVKTHATIKPYVRDITGCGERFFHQHELNRHTRRHSGIKP</sequence>
<dbReference type="Gene3D" id="3.30.160.60">
    <property type="entry name" value="Classic Zinc Finger"/>
    <property type="match status" value="2"/>
</dbReference>
<dbReference type="Proteomes" id="UP001302367">
    <property type="component" value="Chromosome 4"/>
</dbReference>
<evidence type="ECO:0000256" key="4">
    <source>
        <dbReference type="PROSITE-ProRule" id="PRU00042"/>
    </source>
</evidence>
<keyword evidence="7" id="KW-1185">Reference proteome</keyword>
<dbReference type="GeneID" id="90644301"/>
<accession>A0ABZ0NRH2</accession>
<keyword evidence="1" id="KW-0479">Metal-binding</keyword>
<dbReference type="Pfam" id="PF13894">
    <property type="entry name" value="zf-C2H2_4"/>
    <property type="match status" value="1"/>
</dbReference>
<dbReference type="RefSeq" id="XP_065458914.1">
    <property type="nucleotide sequence ID" value="XM_065602842.1"/>
</dbReference>
<keyword evidence="2 4" id="KW-0863">Zinc-finger</keyword>
<dbReference type="PANTHER" id="PTHR23235:SF120">
    <property type="entry name" value="KRUPPEL-LIKE FACTOR 15"/>
    <property type="match status" value="1"/>
</dbReference>
<evidence type="ECO:0000256" key="1">
    <source>
        <dbReference type="ARBA" id="ARBA00022723"/>
    </source>
</evidence>
<evidence type="ECO:0000259" key="5">
    <source>
        <dbReference type="PROSITE" id="PS50157"/>
    </source>
</evidence>
<protein>
    <recommendedName>
        <fullName evidence="5">C2H2-type domain-containing protein</fullName>
    </recommendedName>
</protein>
<gene>
    <name evidence="6" type="ORF">RHO25_006778</name>
</gene>
<evidence type="ECO:0000256" key="3">
    <source>
        <dbReference type="ARBA" id="ARBA00022833"/>
    </source>
</evidence>
<dbReference type="PROSITE" id="PS00028">
    <property type="entry name" value="ZINC_FINGER_C2H2_1"/>
    <property type="match status" value="1"/>
</dbReference>
<proteinExistence type="predicted"/>
<dbReference type="SMART" id="SM00355">
    <property type="entry name" value="ZnF_C2H2"/>
    <property type="match status" value="2"/>
</dbReference>
<feature type="domain" description="C2H2-type" evidence="5">
    <location>
        <begin position="203"/>
        <end position="232"/>
    </location>
</feature>
<feature type="domain" description="C2H2-type" evidence="5">
    <location>
        <begin position="175"/>
        <end position="202"/>
    </location>
</feature>
<evidence type="ECO:0000313" key="7">
    <source>
        <dbReference type="Proteomes" id="UP001302367"/>
    </source>
</evidence>
<keyword evidence="3" id="KW-0862">Zinc</keyword>
<name>A0ABZ0NRH2_CERBT</name>
<reference evidence="6 7" key="1">
    <citation type="submission" date="2023-09" db="EMBL/GenBank/DDBJ databases">
        <title>Complete-Gapless Cercospora beticola genome.</title>
        <authorList>
            <person name="Wyatt N.A."/>
            <person name="Spanner R.E."/>
            <person name="Bolton M.D."/>
        </authorList>
    </citation>
    <scope>NUCLEOTIDE SEQUENCE [LARGE SCALE GENOMIC DNA]</scope>
    <source>
        <strain evidence="6">Cb09-40</strain>
    </source>
</reference>
<evidence type="ECO:0000313" key="6">
    <source>
        <dbReference type="EMBL" id="WPB02144.1"/>
    </source>
</evidence>
<dbReference type="PANTHER" id="PTHR23235">
    <property type="entry name" value="KRUEPPEL-LIKE TRANSCRIPTION FACTOR"/>
    <property type="match status" value="1"/>
</dbReference>